<protein>
    <submittedName>
        <fullName evidence="2">Uncharacterized protein</fullName>
    </submittedName>
</protein>
<name>A0A0C5VI80_9GAMM</name>
<dbReference type="HOGENOM" id="CLU_2954061_0_0_6"/>
<evidence type="ECO:0000313" key="2">
    <source>
        <dbReference type="EMBL" id="AJQ93976.1"/>
    </source>
</evidence>
<feature type="region of interest" description="Disordered" evidence="1">
    <location>
        <begin position="32"/>
        <end position="59"/>
    </location>
</feature>
<evidence type="ECO:0000313" key="3">
    <source>
        <dbReference type="Proteomes" id="UP000032266"/>
    </source>
</evidence>
<evidence type="ECO:0000256" key="1">
    <source>
        <dbReference type="SAM" id="MobiDB-lite"/>
    </source>
</evidence>
<organism evidence="2 3">
    <name type="scientific">Gynuella sunshinyii YC6258</name>
    <dbReference type="NCBI Taxonomy" id="1445510"/>
    <lineage>
        <taxon>Bacteria</taxon>
        <taxon>Pseudomonadati</taxon>
        <taxon>Pseudomonadota</taxon>
        <taxon>Gammaproteobacteria</taxon>
        <taxon>Oceanospirillales</taxon>
        <taxon>Saccharospirillaceae</taxon>
        <taxon>Gynuella</taxon>
    </lineage>
</organism>
<accession>A0A0C5VI80</accession>
<dbReference type="AlphaFoldDB" id="A0A0C5VI80"/>
<dbReference type="STRING" id="1445510.YC6258_01932"/>
<dbReference type="Proteomes" id="UP000032266">
    <property type="component" value="Chromosome"/>
</dbReference>
<sequence length="59" mass="6604">MYSAFSTLDATLPPCKPPQSFLIATQHSHYYDDQTDLTSRPQVTLTPEGFNDDSEPKSL</sequence>
<proteinExistence type="predicted"/>
<dbReference type="EMBL" id="CP007142">
    <property type="protein sequence ID" value="AJQ93976.1"/>
    <property type="molecule type" value="Genomic_DNA"/>
</dbReference>
<reference evidence="2 3" key="1">
    <citation type="submission" date="2014-01" db="EMBL/GenBank/DDBJ databases">
        <title>Full genme sequencing of cellulolytic bacterium Gynuella sunshinyii YC6258T gen. nov., sp. nov.</title>
        <authorList>
            <person name="Khan H."/>
            <person name="Chung E.J."/>
            <person name="Chung Y.R."/>
        </authorList>
    </citation>
    <scope>NUCLEOTIDE SEQUENCE [LARGE SCALE GENOMIC DNA]</scope>
    <source>
        <strain evidence="2 3">YC6258</strain>
    </source>
</reference>
<gene>
    <name evidence="2" type="ORF">YC6258_01932</name>
</gene>
<feature type="compositionally biased region" description="Polar residues" evidence="1">
    <location>
        <begin position="36"/>
        <end position="45"/>
    </location>
</feature>
<keyword evidence="3" id="KW-1185">Reference proteome</keyword>
<dbReference type="KEGG" id="gsn:YC6258_01932"/>